<dbReference type="EMBL" id="JAUSUG010000011">
    <property type="protein sequence ID" value="MDQ0255459.1"/>
    <property type="molecule type" value="Genomic_DNA"/>
</dbReference>
<sequence length="253" mass="30203">MESVAEKTLTEGKLGLTRKEVIKIYVLRELKSIPRSTADLYKSFNETYPLPKREKSRSYVYKTVQEMEIEGLIAFNPDGRKKIFSLTNKGEETYNTYFSVYGKSCERILIVLKKMRDDARNQWKDIPVVLEDDDRKYISKLIDVASFIQYVVLKHLHHHNRRIHGYEVYQYMKERYSWTTSDSYFYEVIKGMVELAWIEGEWDDDYRRSKRMYVLTDLGREPNFSNVEDKALYHIDQAYKFVKDLLSLFDKKG</sequence>
<gene>
    <name evidence="2" type="ORF">J2S74_002841</name>
</gene>
<keyword evidence="3" id="KW-1185">Reference proteome</keyword>
<proteinExistence type="predicted"/>
<name>A0ABT9ZX64_9BACI</name>
<evidence type="ECO:0000313" key="2">
    <source>
        <dbReference type="EMBL" id="MDQ0255459.1"/>
    </source>
</evidence>
<dbReference type="InterPro" id="IPR036388">
    <property type="entry name" value="WH-like_DNA-bd_sf"/>
</dbReference>
<dbReference type="PANTHER" id="PTHR33169:SF14">
    <property type="entry name" value="TRANSCRIPTIONAL REGULATOR RV3488"/>
    <property type="match status" value="1"/>
</dbReference>
<accession>A0ABT9ZX64</accession>
<evidence type="ECO:0000259" key="1">
    <source>
        <dbReference type="Pfam" id="PF03551"/>
    </source>
</evidence>
<dbReference type="Proteomes" id="UP001230005">
    <property type="component" value="Unassembled WGS sequence"/>
</dbReference>
<dbReference type="InterPro" id="IPR005149">
    <property type="entry name" value="Tscrpt_reg_PadR_N"/>
</dbReference>
<comment type="caution">
    <text evidence="2">The sequence shown here is derived from an EMBL/GenBank/DDBJ whole genome shotgun (WGS) entry which is preliminary data.</text>
</comment>
<protein>
    <submittedName>
        <fullName evidence="2">DNA-binding PadR family transcriptional regulator</fullName>
    </submittedName>
</protein>
<reference evidence="2 3" key="1">
    <citation type="submission" date="2023-07" db="EMBL/GenBank/DDBJ databases">
        <title>Genomic Encyclopedia of Type Strains, Phase IV (KMG-IV): sequencing the most valuable type-strain genomes for metagenomic binning, comparative biology and taxonomic classification.</title>
        <authorList>
            <person name="Goeker M."/>
        </authorList>
    </citation>
    <scope>NUCLEOTIDE SEQUENCE [LARGE SCALE GENOMIC DNA]</scope>
    <source>
        <strain evidence="2 3">DSM 9768</strain>
    </source>
</reference>
<organism evidence="2 3">
    <name type="scientific">Evansella vedderi</name>
    <dbReference type="NCBI Taxonomy" id="38282"/>
    <lineage>
        <taxon>Bacteria</taxon>
        <taxon>Bacillati</taxon>
        <taxon>Bacillota</taxon>
        <taxon>Bacilli</taxon>
        <taxon>Bacillales</taxon>
        <taxon>Bacillaceae</taxon>
        <taxon>Evansella</taxon>
    </lineage>
</organism>
<feature type="domain" description="Transcription regulator PadR N-terminal" evidence="1">
    <location>
        <begin position="152"/>
        <end position="221"/>
    </location>
</feature>
<dbReference type="RefSeq" id="WP_307326390.1">
    <property type="nucleotide sequence ID" value="NZ_JAUSUG010000011.1"/>
</dbReference>
<dbReference type="SUPFAM" id="SSF46785">
    <property type="entry name" value="Winged helix' DNA-binding domain"/>
    <property type="match status" value="2"/>
</dbReference>
<dbReference type="InterPro" id="IPR036390">
    <property type="entry name" value="WH_DNA-bd_sf"/>
</dbReference>
<dbReference type="Gene3D" id="1.10.10.10">
    <property type="entry name" value="Winged helix-like DNA-binding domain superfamily/Winged helix DNA-binding domain"/>
    <property type="match status" value="2"/>
</dbReference>
<keyword evidence="2" id="KW-0238">DNA-binding</keyword>
<dbReference type="InterPro" id="IPR052509">
    <property type="entry name" value="Metal_resp_DNA-bind_regulator"/>
</dbReference>
<dbReference type="PANTHER" id="PTHR33169">
    <property type="entry name" value="PADR-FAMILY TRANSCRIPTIONAL REGULATOR"/>
    <property type="match status" value="1"/>
</dbReference>
<evidence type="ECO:0000313" key="3">
    <source>
        <dbReference type="Proteomes" id="UP001230005"/>
    </source>
</evidence>
<dbReference type="Pfam" id="PF03551">
    <property type="entry name" value="PadR"/>
    <property type="match status" value="1"/>
</dbReference>
<dbReference type="GO" id="GO:0003677">
    <property type="term" value="F:DNA binding"/>
    <property type="evidence" value="ECO:0007669"/>
    <property type="project" value="UniProtKB-KW"/>
</dbReference>